<dbReference type="SUPFAM" id="SSF56731">
    <property type="entry name" value="DNA primase core"/>
    <property type="match status" value="1"/>
</dbReference>
<evidence type="ECO:0000313" key="3">
    <source>
        <dbReference type="EMBL" id="TKG61541.1"/>
    </source>
</evidence>
<dbReference type="Gene3D" id="3.90.980.10">
    <property type="entry name" value="DNA primase, catalytic core, N-terminal domain"/>
    <property type="match status" value="1"/>
</dbReference>
<dbReference type="RefSeq" id="WP_137097017.1">
    <property type="nucleotide sequence ID" value="NZ_SWMS01000030.1"/>
</dbReference>
<feature type="domain" description="Toprim" evidence="2">
    <location>
        <begin position="461"/>
        <end position="546"/>
    </location>
</feature>
<dbReference type="InterPro" id="IPR013264">
    <property type="entry name" value="DNAG_N"/>
</dbReference>
<feature type="compositionally biased region" description="Basic and acidic residues" evidence="1">
    <location>
        <begin position="640"/>
        <end position="670"/>
    </location>
</feature>
<dbReference type="SMART" id="SM00493">
    <property type="entry name" value="TOPRIM"/>
    <property type="match status" value="1"/>
</dbReference>
<keyword evidence="4" id="KW-1185">Reference proteome</keyword>
<reference evidence="3 4" key="1">
    <citation type="journal article" date="2015" name="Antonie Van Leeuwenhoek">
        <title>Prauserella endophytica sp. nov., an endophytic actinobacterium isolated from Tamarix taklamakanensis.</title>
        <authorList>
            <person name="Liu J.M."/>
            <person name="Habden X."/>
            <person name="Guo L."/>
            <person name="Tuo L."/>
            <person name="Jiang Z.K."/>
            <person name="Liu S.W."/>
            <person name="Liu X.F."/>
            <person name="Chen L."/>
            <person name="Li R.F."/>
            <person name="Zhang Y.Q."/>
            <person name="Sun C.H."/>
        </authorList>
    </citation>
    <scope>NUCLEOTIDE SEQUENCE [LARGE SCALE GENOMIC DNA]</scope>
    <source>
        <strain evidence="3 4">CGMCC 4.7182</strain>
    </source>
</reference>
<dbReference type="PANTHER" id="PTHR30313">
    <property type="entry name" value="DNA PRIMASE"/>
    <property type="match status" value="1"/>
</dbReference>
<feature type="compositionally biased region" description="Basic and acidic residues" evidence="1">
    <location>
        <begin position="700"/>
        <end position="717"/>
    </location>
</feature>
<dbReference type="CDD" id="cd03364">
    <property type="entry name" value="TOPRIM_DnaG_primases"/>
    <property type="match status" value="1"/>
</dbReference>
<dbReference type="PANTHER" id="PTHR30313:SF2">
    <property type="entry name" value="DNA PRIMASE"/>
    <property type="match status" value="1"/>
</dbReference>
<dbReference type="Gene3D" id="3.40.1360.10">
    <property type="match status" value="1"/>
</dbReference>
<dbReference type="PROSITE" id="PS50880">
    <property type="entry name" value="TOPRIM"/>
    <property type="match status" value="1"/>
</dbReference>
<dbReference type="InterPro" id="IPR037068">
    <property type="entry name" value="DNA_primase_core_N_sf"/>
</dbReference>
<dbReference type="Proteomes" id="UP000309992">
    <property type="component" value="Unassembled WGS sequence"/>
</dbReference>
<comment type="caution">
    <text evidence="3">The sequence shown here is derived from an EMBL/GenBank/DDBJ whole genome shotgun (WGS) entry which is preliminary data.</text>
</comment>
<gene>
    <name evidence="3" type="ORF">FCN18_33420</name>
</gene>
<dbReference type="Pfam" id="PF08275">
    <property type="entry name" value="DNAG_N"/>
    <property type="match status" value="1"/>
</dbReference>
<dbReference type="EMBL" id="SWMS01000030">
    <property type="protein sequence ID" value="TKG61541.1"/>
    <property type="molecule type" value="Genomic_DNA"/>
</dbReference>
<dbReference type="InterPro" id="IPR050219">
    <property type="entry name" value="DnaG_primase"/>
</dbReference>
<organism evidence="3 4">
    <name type="scientific">Prauserella endophytica</name>
    <dbReference type="NCBI Taxonomy" id="1592324"/>
    <lineage>
        <taxon>Bacteria</taxon>
        <taxon>Bacillati</taxon>
        <taxon>Actinomycetota</taxon>
        <taxon>Actinomycetes</taxon>
        <taxon>Pseudonocardiales</taxon>
        <taxon>Pseudonocardiaceae</taxon>
        <taxon>Prauserella</taxon>
        <taxon>Prauserella coralliicola group</taxon>
    </lineage>
</organism>
<evidence type="ECO:0000313" key="4">
    <source>
        <dbReference type="Proteomes" id="UP000309992"/>
    </source>
</evidence>
<evidence type="ECO:0000259" key="2">
    <source>
        <dbReference type="PROSITE" id="PS50880"/>
    </source>
</evidence>
<dbReference type="Pfam" id="PF13155">
    <property type="entry name" value="Toprim_2"/>
    <property type="match status" value="1"/>
</dbReference>
<dbReference type="InterPro" id="IPR034151">
    <property type="entry name" value="TOPRIM_DnaG_bac"/>
</dbReference>
<dbReference type="InterPro" id="IPR006171">
    <property type="entry name" value="TOPRIM_dom"/>
</dbReference>
<sequence length="717" mass="77098">MAGTDRPRARSEERQRREQHTLAELRGHLDRMVPQLGTDTGWQAWVEMSGRFPQGEFSVDNLMLLMTQRPDATAVAPYQGWQDLGRQVSKGEHGIAILDRPLPLDGRVENVRPAYVFDRAQTHPLPDHPGMSGQRVSLSQQQLHTALLDVAAQPGLRPIDGVLAGVEQLSTGDLAEQLARQVLAPTQPGQQGTAGLDAQAAAVRYLVLRAHNLTPPGYDGPAPSADPRQAYAAARRVLAAAQVCLQPTLHDPQQQRSLRALLERGHRAQTEASALAERSEVAAALADRPVGPRARSLEQVGERDLFPATDRLARLEQVNVAAAAFYRDQLAVTPHAQQYMRDRVGDGRALPPGFVVGYASPGWTALLDHLRAAGFADKDLLDAGVVQQTGRGTLIDRFRDRVLVGLRDEQGRLAGFIGRTLDPNPSESVPKYLNTNSTELFDKGKALLGLHEQRQALAEGSVPVVMEGPFDVLAVAAATGNGGRVAPVATSGTAVSPEQIAAIATASRSGTLVFAHDGDAAGRAATVRAVEMTLPLQRDVRAAVLPEGHDPASWARAHPGAALAPYLDQTRTRRGLDLVVDARIEAFADHLQFVDGRVDAMRHAVRVLDGQPPQVVAEQALRIAQRLDLDPVTVAEELGEVPKSDRAAQRAVTERARQLSENDPRPDRHGARPHPAALAHMASPTVPAGTVTPAAGSPPRRADQRELSARAGDERGR</sequence>
<proteinExistence type="predicted"/>
<name>A0ABY2RWN8_9PSEU</name>
<accession>A0ABY2RWN8</accession>
<evidence type="ECO:0000256" key="1">
    <source>
        <dbReference type="SAM" id="MobiDB-lite"/>
    </source>
</evidence>
<protein>
    <submittedName>
        <fullName evidence="3">Toprim domain-containing protein</fullName>
    </submittedName>
</protein>
<feature type="region of interest" description="Disordered" evidence="1">
    <location>
        <begin position="640"/>
        <end position="717"/>
    </location>
</feature>